<dbReference type="NCBIfam" id="TIGR01558">
    <property type="entry name" value="sm_term_P27"/>
    <property type="match status" value="1"/>
</dbReference>
<comment type="caution">
    <text evidence="2">The sequence shown here is derived from an EMBL/GenBank/DDBJ whole genome shotgun (WGS) entry which is preliminary data.</text>
</comment>
<dbReference type="STRING" id="989370.AOQ71_30420"/>
<evidence type="ECO:0000313" key="3">
    <source>
        <dbReference type="Proteomes" id="UP000051936"/>
    </source>
</evidence>
<dbReference type="AlphaFoldDB" id="A0A0R3D1S3"/>
<dbReference type="InterPro" id="IPR006448">
    <property type="entry name" value="Phage_term_ssu_P27"/>
</dbReference>
<gene>
    <name evidence="2" type="ORF">AOQ71_30420</name>
</gene>
<accession>A0A0R3D1S3</accession>
<feature type="region of interest" description="Disordered" evidence="1">
    <location>
        <begin position="113"/>
        <end position="143"/>
    </location>
</feature>
<reference evidence="2 3" key="1">
    <citation type="submission" date="2015-09" db="EMBL/GenBank/DDBJ databases">
        <title>Draft Genome Sequence of Bradyrhizobium manausense Strain BR 3351T, a Novel Symbiotic Nitrogen-Fixing Alphaproteobacterium Isolated from Brazilian Amazon Rain Forest.</title>
        <authorList>
            <person name="De Araujo J.L."/>
            <person name="Zilli J.E."/>
        </authorList>
    </citation>
    <scope>NUCLEOTIDE SEQUENCE [LARGE SCALE GENOMIC DNA]</scope>
    <source>
        <strain evidence="2 3">BR3351</strain>
    </source>
</reference>
<dbReference type="Proteomes" id="UP000051936">
    <property type="component" value="Unassembled WGS sequence"/>
</dbReference>
<sequence>MSCSTRLGVGPLARDPKPVADAIRAVPKPPAHFGPSARAEWKRIMPVLVKRRVLSPADLHAAERFCEAASDIADAREAIAQQGGYIENRLGETKRHPAFTTLREATANSKMWASELGLTPKSRNKAGATEDGDDGNDNPLAVN</sequence>
<dbReference type="EMBL" id="LJYG01000108">
    <property type="protein sequence ID" value="KRQ03734.1"/>
    <property type="molecule type" value="Genomic_DNA"/>
</dbReference>
<keyword evidence="3" id="KW-1185">Reference proteome</keyword>
<protein>
    <submittedName>
        <fullName evidence="2">Terminase</fullName>
    </submittedName>
</protein>
<proteinExistence type="predicted"/>
<evidence type="ECO:0000256" key="1">
    <source>
        <dbReference type="SAM" id="MobiDB-lite"/>
    </source>
</evidence>
<name>A0A0R3D1S3_9BRAD</name>
<dbReference type="Pfam" id="PF05119">
    <property type="entry name" value="Terminase_4"/>
    <property type="match status" value="1"/>
</dbReference>
<evidence type="ECO:0000313" key="2">
    <source>
        <dbReference type="EMBL" id="KRQ03734.1"/>
    </source>
</evidence>
<organism evidence="2 3">
    <name type="scientific">Bradyrhizobium manausense</name>
    <dbReference type="NCBI Taxonomy" id="989370"/>
    <lineage>
        <taxon>Bacteria</taxon>
        <taxon>Pseudomonadati</taxon>
        <taxon>Pseudomonadota</taxon>
        <taxon>Alphaproteobacteria</taxon>
        <taxon>Hyphomicrobiales</taxon>
        <taxon>Nitrobacteraceae</taxon>
        <taxon>Bradyrhizobium</taxon>
    </lineage>
</organism>